<keyword evidence="4 8" id="KW-0812">Transmembrane</keyword>
<keyword evidence="6" id="KW-0406">Ion transport</keyword>
<evidence type="ECO:0000256" key="3">
    <source>
        <dbReference type="ARBA" id="ARBA00022475"/>
    </source>
</evidence>
<evidence type="ECO:0000313" key="10">
    <source>
        <dbReference type="EMBL" id="QIZ69539.1"/>
    </source>
</evidence>
<evidence type="ECO:0000256" key="5">
    <source>
        <dbReference type="ARBA" id="ARBA00022989"/>
    </source>
</evidence>
<dbReference type="PANTHER" id="PTHR30151:SF0">
    <property type="entry name" value="ABC TRANSPORTER PERMEASE PROTEIN MJ0413-RELATED"/>
    <property type="match status" value="1"/>
</dbReference>
<feature type="transmembrane region" description="Helical" evidence="8">
    <location>
        <begin position="82"/>
        <end position="107"/>
    </location>
</feature>
<dbReference type="InterPro" id="IPR000515">
    <property type="entry name" value="MetI-like"/>
</dbReference>
<evidence type="ECO:0000256" key="8">
    <source>
        <dbReference type="RuleBase" id="RU363032"/>
    </source>
</evidence>
<proteinExistence type="inferred from homology"/>
<accession>A0A6H1TW42</accession>
<evidence type="ECO:0000256" key="6">
    <source>
        <dbReference type="ARBA" id="ARBA00023065"/>
    </source>
</evidence>
<comment type="subcellular location">
    <subcellularLocation>
        <location evidence="1">Cell inner membrane</location>
        <topology evidence="1">Multi-pass membrane protein</topology>
    </subcellularLocation>
    <subcellularLocation>
        <location evidence="8">Cell membrane</location>
        <topology evidence="8">Multi-pass membrane protein</topology>
    </subcellularLocation>
</comment>
<dbReference type="SUPFAM" id="SSF161098">
    <property type="entry name" value="MetI-like"/>
    <property type="match status" value="1"/>
</dbReference>
<keyword evidence="3" id="KW-1003">Cell membrane</keyword>
<dbReference type="PANTHER" id="PTHR30151">
    <property type="entry name" value="ALKANE SULFONATE ABC TRANSPORTER-RELATED, MEMBRANE SUBUNIT"/>
    <property type="match status" value="1"/>
</dbReference>
<dbReference type="PROSITE" id="PS50928">
    <property type="entry name" value="ABC_TM1"/>
    <property type="match status" value="1"/>
</dbReference>
<gene>
    <name evidence="10" type="ORF">HCG48_02195</name>
</gene>
<evidence type="ECO:0000256" key="2">
    <source>
        <dbReference type="ARBA" id="ARBA00022448"/>
    </source>
</evidence>
<feature type="transmembrane region" description="Helical" evidence="8">
    <location>
        <begin position="27"/>
        <end position="47"/>
    </location>
</feature>
<name>A0A6H1TW42_9CYAN</name>
<feature type="transmembrane region" description="Helical" evidence="8">
    <location>
        <begin position="145"/>
        <end position="166"/>
    </location>
</feature>
<dbReference type="EMBL" id="CP051167">
    <property type="protein sequence ID" value="QIZ69539.1"/>
    <property type="molecule type" value="Genomic_DNA"/>
</dbReference>
<feature type="transmembrane region" description="Helical" evidence="8">
    <location>
        <begin position="240"/>
        <end position="258"/>
    </location>
</feature>
<dbReference type="CDD" id="cd06261">
    <property type="entry name" value="TM_PBP2"/>
    <property type="match status" value="1"/>
</dbReference>
<dbReference type="Proteomes" id="UP000500857">
    <property type="component" value="Chromosome"/>
</dbReference>
<evidence type="ECO:0000259" key="9">
    <source>
        <dbReference type="PROSITE" id="PS50928"/>
    </source>
</evidence>
<dbReference type="KEGG" id="oxy:HCG48_02195"/>
<evidence type="ECO:0000256" key="7">
    <source>
        <dbReference type="ARBA" id="ARBA00023136"/>
    </source>
</evidence>
<dbReference type="GO" id="GO:0005886">
    <property type="term" value="C:plasma membrane"/>
    <property type="evidence" value="ECO:0007669"/>
    <property type="project" value="UniProtKB-SubCell"/>
</dbReference>
<dbReference type="InterPro" id="IPR035906">
    <property type="entry name" value="MetI-like_sf"/>
</dbReference>
<reference evidence="10 11" key="1">
    <citation type="submission" date="2020-04" db="EMBL/GenBank/DDBJ databases">
        <authorList>
            <person name="Basu S."/>
            <person name="Maruthanayagam V."/>
            <person name="Chakraborty S."/>
            <person name="Pramanik A."/>
            <person name="Mukherjee J."/>
            <person name="Brink B."/>
        </authorList>
    </citation>
    <scope>NUCLEOTIDE SEQUENCE [LARGE SCALE GENOMIC DNA]</scope>
    <source>
        <strain evidence="10 11">AP17</strain>
    </source>
</reference>
<dbReference type="Gene3D" id="1.10.3720.10">
    <property type="entry name" value="MetI-like"/>
    <property type="match status" value="1"/>
</dbReference>
<dbReference type="GO" id="GO:0006811">
    <property type="term" value="P:monoatomic ion transport"/>
    <property type="evidence" value="ECO:0007669"/>
    <property type="project" value="UniProtKB-KW"/>
</dbReference>
<evidence type="ECO:0000256" key="1">
    <source>
        <dbReference type="ARBA" id="ARBA00004429"/>
    </source>
</evidence>
<keyword evidence="5 8" id="KW-1133">Transmembrane helix</keyword>
<evidence type="ECO:0000313" key="11">
    <source>
        <dbReference type="Proteomes" id="UP000500857"/>
    </source>
</evidence>
<keyword evidence="11" id="KW-1185">Reference proteome</keyword>
<sequence length="274" mass="30133">MPRSRPSYLKPSVFWSIRQGFPKKLKLALSTIALVIPLILWTIVSYSGWVTPMILPTPTAVIEAAIVMFFQENLWVDIAVSFTRVALGFLAAAAIGIPIGIAMGTFYSMESLFGPIVGTVRYMPVAAFIPLLIVWFGLGELSKVAIIFLGIIFYNAIMIADAVKFIPNELLNAAYTLGADRKAILWRVILPASVPSILDTLRVNIAGAWNFLVISELIAADRGLGFRIVRAQRYVQTDKVLVSIVVIGAIGLLLDYGFKIVSRKLTPWAEHSTH</sequence>
<feature type="transmembrane region" description="Helical" evidence="8">
    <location>
        <begin position="53"/>
        <end position="70"/>
    </location>
</feature>
<keyword evidence="2 8" id="KW-0813">Transport</keyword>
<dbReference type="GO" id="GO:0042918">
    <property type="term" value="P:alkanesulfonate transmembrane transport"/>
    <property type="evidence" value="ECO:0007669"/>
    <property type="project" value="UniProtKB-ARBA"/>
</dbReference>
<dbReference type="FunFam" id="1.10.3720.10:FF:000003">
    <property type="entry name" value="Aliphatic sulfonate ABC transporter permease"/>
    <property type="match status" value="1"/>
</dbReference>
<protein>
    <submittedName>
        <fullName evidence="10">ABC transporter permease</fullName>
    </submittedName>
</protein>
<feature type="transmembrane region" description="Helical" evidence="8">
    <location>
        <begin position="119"/>
        <end position="138"/>
    </location>
</feature>
<comment type="similarity">
    <text evidence="8">Belongs to the binding-protein-dependent transport system permease family.</text>
</comment>
<feature type="domain" description="ABC transmembrane type-1" evidence="9">
    <location>
        <begin position="78"/>
        <end position="258"/>
    </location>
</feature>
<dbReference type="Pfam" id="PF00528">
    <property type="entry name" value="BPD_transp_1"/>
    <property type="match status" value="1"/>
</dbReference>
<evidence type="ECO:0000256" key="4">
    <source>
        <dbReference type="ARBA" id="ARBA00022692"/>
    </source>
</evidence>
<keyword evidence="7 8" id="KW-0472">Membrane</keyword>
<dbReference type="AlphaFoldDB" id="A0A6H1TW42"/>
<organism evidence="10 11">
    <name type="scientific">Oxynema aestuarii AP17</name>
    <dbReference type="NCBI Taxonomy" id="2064643"/>
    <lineage>
        <taxon>Bacteria</taxon>
        <taxon>Bacillati</taxon>
        <taxon>Cyanobacteriota</taxon>
        <taxon>Cyanophyceae</taxon>
        <taxon>Oscillatoriophycideae</taxon>
        <taxon>Oscillatoriales</taxon>
        <taxon>Oscillatoriaceae</taxon>
        <taxon>Oxynema</taxon>
        <taxon>Oxynema aestuarii</taxon>
    </lineage>
</organism>